<dbReference type="InterPro" id="IPR028098">
    <property type="entry name" value="Glyco_trans_4-like_N"/>
</dbReference>
<keyword evidence="1" id="KW-0808">Transferase</keyword>
<evidence type="ECO:0000313" key="3">
    <source>
        <dbReference type="EMBL" id="MBS4192694.1"/>
    </source>
</evidence>
<evidence type="ECO:0000259" key="2">
    <source>
        <dbReference type="Pfam" id="PF13439"/>
    </source>
</evidence>
<proteinExistence type="predicted"/>
<dbReference type="RefSeq" id="WP_213104143.1">
    <property type="nucleotide sequence ID" value="NZ_JAGYPM010000005.1"/>
</dbReference>
<gene>
    <name evidence="3" type="ORF">KHA94_21365</name>
</gene>
<dbReference type="EMBL" id="JAGYPM010000005">
    <property type="protein sequence ID" value="MBS4192694.1"/>
    <property type="molecule type" value="Genomic_DNA"/>
</dbReference>
<comment type="caution">
    <text evidence="3">The sequence shown here is derived from an EMBL/GenBank/DDBJ whole genome shotgun (WGS) entry which is preliminary data.</text>
</comment>
<dbReference type="Pfam" id="PF13439">
    <property type="entry name" value="Glyco_transf_4"/>
    <property type="match status" value="1"/>
</dbReference>
<dbReference type="Proteomes" id="UP000681027">
    <property type="component" value="Unassembled WGS sequence"/>
</dbReference>
<reference evidence="3 4" key="1">
    <citation type="submission" date="2021-05" db="EMBL/GenBank/DDBJ databases">
        <title>Novel Bacillus species.</title>
        <authorList>
            <person name="Liu G."/>
        </authorList>
    </citation>
    <scope>NUCLEOTIDE SEQUENCE [LARGE SCALE GENOMIC DNA]</scope>
    <source>
        <strain evidence="3 4">FJAT-49705</strain>
    </source>
</reference>
<keyword evidence="4" id="KW-1185">Reference proteome</keyword>
<feature type="domain" description="Glycosyltransferase subfamily 4-like N-terminal" evidence="2">
    <location>
        <begin position="111"/>
        <end position="210"/>
    </location>
</feature>
<dbReference type="Gene3D" id="3.40.50.2000">
    <property type="entry name" value="Glycogen Phosphorylase B"/>
    <property type="match status" value="2"/>
</dbReference>
<evidence type="ECO:0000313" key="4">
    <source>
        <dbReference type="Proteomes" id="UP000681027"/>
    </source>
</evidence>
<sequence>MRKILILNIFPIDYPPVSGGTLRYFHLYHKLSNYYDITLLSQLYRPHREKKRIDYSPTFREYQIGIESKYHRLINKRLQSAGGYELSLIKSVILSKYPTLFNKYFKTLYKNSDIIIHESPYLIGYDQYLGHDDKLRIYSSHNHEFALANLIWKNSKARGFLPLIYELEKKLVHLADLVFATSEQERESFAAMYDINLNKIKLAPNGINPAEWVKKEEKPDAKLKVFFIGANYPPNIEAVHFIIEQLADNCLNIDFLIAGGCSIPFQSIKKSNLKLLGTVDNTEKLTLFANADIAINPMFKGSGVNLKTLEFLSAGIPLFSTQCGVRGLNLIDKQHYIHAEKENFAERLIEFSCKKELLKKISLNGQKYINDHYSWGKIAQNMQEEIEHMINQKNRHG</sequence>
<dbReference type="PANTHER" id="PTHR46401:SF2">
    <property type="entry name" value="GLYCOSYLTRANSFERASE WBBK-RELATED"/>
    <property type="match status" value="1"/>
</dbReference>
<dbReference type="CDD" id="cd03801">
    <property type="entry name" value="GT4_PimA-like"/>
    <property type="match status" value="1"/>
</dbReference>
<dbReference type="Pfam" id="PF13692">
    <property type="entry name" value="Glyco_trans_1_4"/>
    <property type="match status" value="1"/>
</dbReference>
<dbReference type="PANTHER" id="PTHR46401">
    <property type="entry name" value="GLYCOSYLTRANSFERASE WBBK-RELATED"/>
    <property type="match status" value="1"/>
</dbReference>
<dbReference type="SUPFAM" id="SSF53756">
    <property type="entry name" value="UDP-Glycosyltransferase/glycogen phosphorylase"/>
    <property type="match status" value="1"/>
</dbReference>
<protein>
    <submittedName>
        <fullName evidence="3">Glycosyltransferase family 4 protein</fullName>
    </submittedName>
</protein>
<organism evidence="3 4">
    <name type="scientific">Cytobacillus citreus</name>
    <dbReference type="NCBI Taxonomy" id="2833586"/>
    <lineage>
        <taxon>Bacteria</taxon>
        <taxon>Bacillati</taxon>
        <taxon>Bacillota</taxon>
        <taxon>Bacilli</taxon>
        <taxon>Bacillales</taxon>
        <taxon>Bacillaceae</taxon>
        <taxon>Cytobacillus</taxon>
    </lineage>
</organism>
<evidence type="ECO:0000256" key="1">
    <source>
        <dbReference type="ARBA" id="ARBA00022679"/>
    </source>
</evidence>
<accession>A0ABS5P0H6</accession>
<name>A0ABS5P0H6_9BACI</name>